<dbReference type="InterPro" id="IPR018490">
    <property type="entry name" value="cNMP-bd_dom_sf"/>
</dbReference>
<dbReference type="SMART" id="SM00419">
    <property type="entry name" value="HTH_CRP"/>
    <property type="match status" value="1"/>
</dbReference>
<evidence type="ECO:0000313" key="5">
    <source>
        <dbReference type="EMBL" id="MBP0617453.1"/>
    </source>
</evidence>
<dbReference type="InterPro" id="IPR000595">
    <property type="entry name" value="cNMP-bd_dom"/>
</dbReference>
<evidence type="ECO:0000256" key="1">
    <source>
        <dbReference type="ARBA" id="ARBA00023015"/>
    </source>
</evidence>
<keyword evidence="1" id="KW-0805">Transcription regulation</keyword>
<organism evidence="5 6">
    <name type="scientific">Jiella mangrovi</name>
    <dbReference type="NCBI Taxonomy" id="2821407"/>
    <lineage>
        <taxon>Bacteria</taxon>
        <taxon>Pseudomonadati</taxon>
        <taxon>Pseudomonadota</taxon>
        <taxon>Alphaproteobacteria</taxon>
        <taxon>Hyphomicrobiales</taxon>
        <taxon>Aurantimonadaceae</taxon>
        <taxon>Jiella</taxon>
    </lineage>
</organism>
<dbReference type="SUPFAM" id="SSF46785">
    <property type="entry name" value="Winged helix' DNA-binding domain"/>
    <property type="match status" value="1"/>
</dbReference>
<dbReference type="InterPro" id="IPR036388">
    <property type="entry name" value="WH-like_DNA-bd_sf"/>
</dbReference>
<dbReference type="Pfam" id="PF13545">
    <property type="entry name" value="HTH_Crp_2"/>
    <property type="match status" value="1"/>
</dbReference>
<dbReference type="Pfam" id="PF00027">
    <property type="entry name" value="cNMP_binding"/>
    <property type="match status" value="1"/>
</dbReference>
<keyword evidence="2" id="KW-0238">DNA-binding</keyword>
<dbReference type="Gene3D" id="1.10.10.10">
    <property type="entry name" value="Winged helix-like DNA-binding domain superfamily/Winged helix DNA-binding domain"/>
    <property type="match status" value="1"/>
</dbReference>
<dbReference type="InterPro" id="IPR014710">
    <property type="entry name" value="RmlC-like_jellyroll"/>
</dbReference>
<feature type="domain" description="HTH crp-type" evidence="4">
    <location>
        <begin position="173"/>
        <end position="247"/>
    </location>
</feature>
<dbReference type="Gene3D" id="2.60.120.10">
    <property type="entry name" value="Jelly Rolls"/>
    <property type="match status" value="1"/>
</dbReference>
<evidence type="ECO:0000256" key="3">
    <source>
        <dbReference type="ARBA" id="ARBA00023163"/>
    </source>
</evidence>
<evidence type="ECO:0000256" key="2">
    <source>
        <dbReference type="ARBA" id="ARBA00023125"/>
    </source>
</evidence>
<dbReference type="InterPro" id="IPR012318">
    <property type="entry name" value="HTH_CRP"/>
</dbReference>
<gene>
    <name evidence="5" type="ORF">J6595_17840</name>
</gene>
<dbReference type="PRINTS" id="PR00034">
    <property type="entry name" value="HTHCRP"/>
</dbReference>
<evidence type="ECO:0000259" key="4">
    <source>
        <dbReference type="PROSITE" id="PS51063"/>
    </source>
</evidence>
<dbReference type="Proteomes" id="UP000678276">
    <property type="component" value="Unassembled WGS sequence"/>
</dbReference>
<reference evidence="5 6" key="1">
    <citation type="submission" date="2021-04" db="EMBL/GenBank/DDBJ databases">
        <title>Whole genome sequence of Jiella sp. KSK16Y-1.</title>
        <authorList>
            <person name="Tuo L."/>
        </authorList>
    </citation>
    <scope>NUCLEOTIDE SEQUENCE [LARGE SCALE GENOMIC DNA]</scope>
    <source>
        <strain evidence="5 6">KSK16Y-1</strain>
    </source>
</reference>
<proteinExistence type="predicted"/>
<sequence length="277" mass="31477">MGDHARAGRRQRLTFAGRSSWRNRLDRTAHTILLKRLKLVADVDADDEAALLKLPVTVREIDAGIDIVSEGQYVTNCCVLIDGFTYRYRHTLDGKRQIIAFHVSGDIPDLHSLHMNYMDHSFAATTQSRIGFVPHEAVWELCKSRPRVAAALWRETLIDGAIFREWIVGLGRLSGHSRTAHLLCELAMRMRAVGLAPDYVYRLPLTQHELADALGLTVVTVNRVLRDMRLKGLVDRERSRMKIRDWSGLAKLGEFDPRYLHLRSPIAMTQAPVHEKA</sequence>
<accession>A0ABS4BL52</accession>
<dbReference type="EMBL" id="JAGJCF010000016">
    <property type="protein sequence ID" value="MBP0617453.1"/>
    <property type="molecule type" value="Genomic_DNA"/>
</dbReference>
<evidence type="ECO:0000313" key="6">
    <source>
        <dbReference type="Proteomes" id="UP000678276"/>
    </source>
</evidence>
<dbReference type="PROSITE" id="PS51063">
    <property type="entry name" value="HTH_CRP_2"/>
    <property type="match status" value="1"/>
</dbReference>
<comment type="caution">
    <text evidence="5">The sequence shown here is derived from an EMBL/GenBank/DDBJ whole genome shotgun (WGS) entry which is preliminary data.</text>
</comment>
<keyword evidence="6" id="KW-1185">Reference proteome</keyword>
<keyword evidence="3" id="KW-0804">Transcription</keyword>
<dbReference type="SUPFAM" id="SSF51206">
    <property type="entry name" value="cAMP-binding domain-like"/>
    <property type="match status" value="1"/>
</dbReference>
<protein>
    <submittedName>
        <fullName evidence="5">Crp/Fnr family transcriptional regulator</fullName>
    </submittedName>
</protein>
<dbReference type="InterPro" id="IPR036390">
    <property type="entry name" value="WH_DNA-bd_sf"/>
</dbReference>
<name>A0ABS4BL52_9HYPH</name>